<keyword evidence="3" id="KW-0472">Membrane</keyword>
<accession>A0A2Z4Y9J9</accession>
<proteinExistence type="predicted"/>
<name>A0A2Z4Y9J9_SUMC1</name>
<organism evidence="4 5">
    <name type="scientific">Sumerlaea chitinivorans</name>
    <dbReference type="NCBI Taxonomy" id="2250252"/>
    <lineage>
        <taxon>Bacteria</taxon>
        <taxon>Candidatus Sumerlaeota</taxon>
        <taxon>Candidatus Sumerlaeia</taxon>
        <taxon>Candidatus Sumerlaeales</taxon>
        <taxon>Candidatus Sumerlaeaceae</taxon>
        <taxon>Candidatus Sumerlaea</taxon>
    </lineage>
</organism>
<dbReference type="SUPFAM" id="SSF56219">
    <property type="entry name" value="DNase I-like"/>
    <property type="match status" value="1"/>
</dbReference>
<dbReference type="EMBL" id="CP030759">
    <property type="protein sequence ID" value="AXA37332.1"/>
    <property type="molecule type" value="Genomic_DNA"/>
</dbReference>
<dbReference type="GO" id="GO:0016787">
    <property type="term" value="F:hydrolase activity"/>
    <property type="evidence" value="ECO:0007669"/>
    <property type="project" value="UniProtKB-KW"/>
</dbReference>
<dbReference type="PANTHER" id="PTHR11371:SF31">
    <property type="entry name" value="EXTRACELLULAR NUCLEASE"/>
    <property type="match status" value="1"/>
</dbReference>
<evidence type="ECO:0000313" key="5">
    <source>
        <dbReference type="Proteomes" id="UP000262583"/>
    </source>
</evidence>
<reference evidence="4 5" key="1">
    <citation type="submission" date="2018-05" db="EMBL/GenBank/DDBJ databases">
        <title>A metagenomic window into the 2 km-deep terrestrial subsurface aquifer revealed taxonomically and functionally diverse microbial community comprising novel uncultured bacterial lineages.</title>
        <authorList>
            <person name="Kadnikov V.V."/>
            <person name="Mardanov A.V."/>
            <person name="Beletsky A.V."/>
            <person name="Banks D."/>
            <person name="Pimenov N.V."/>
            <person name="Frank Y.A."/>
            <person name="Karnachuk O.V."/>
            <person name="Ravin N.V."/>
        </authorList>
    </citation>
    <scope>NUCLEOTIDE SEQUENCE [LARGE SCALE GENOMIC DNA]</scope>
    <source>
        <strain evidence="4">BY</strain>
    </source>
</reference>
<dbReference type="InterPro" id="IPR036691">
    <property type="entry name" value="Endo/exonu/phosph_ase_sf"/>
</dbReference>
<dbReference type="Gene3D" id="3.60.10.10">
    <property type="entry name" value="Endonuclease/exonuclease/phosphatase"/>
    <property type="match status" value="1"/>
</dbReference>
<protein>
    <submittedName>
        <fullName evidence="4">DNAse I homologous protein DHP2</fullName>
    </submittedName>
</protein>
<keyword evidence="2" id="KW-0378">Hydrolase</keyword>
<sequence>MSPRRPMLHRFFTCEVEEDLVTFSPELSSLSAFAIDTEERVGKMRRRFLFSSVAFVLLAISASSFAAAYLRVVSWNLRREGYSGETNYTGDAQQIWNQFGSSSTSPNGCDVVFCQEVMYESAAQGIASALTSISGVTWTYAVTPALGRTTYKEMYAVIYRTDNVQLLLNTVWNDVGDKFEREPQIVKLRDKRTNADFTFINWHTIWGTTTERQAEIAEIANVFKSVQNSDSSDQDVILLGDHNCEATSTWWANLTNTSVISPQVSYKVNDLTTINSSGAYVSPYDHFWFQASYVTEYSSSGRDYIADTVNFYTNLSDHAPIWLRLYSSSDTD</sequence>
<dbReference type="AlphaFoldDB" id="A0A2Z4Y9J9"/>
<dbReference type="KEGG" id="schv:BRCON_2590"/>
<dbReference type="PANTHER" id="PTHR11371">
    <property type="entry name" value="DEOXYRIBONUCLEASE"/>
    <property type="match status" value="1"/>
</dbReference>
<evidence type="ECO:0000256" key="1">
    <source>
        <dbReference type="ARBA" id="ARBA00022722"/>
    </source>
</evidence>
<keyword evidence="3" id="KW-1133">Transmembrane helix</keyword>
<gene>
    <name evidence="4" type="ORF">BRCON_2590</name>
</gene>
<dbReference type="InterPro" id="IPR016202">
    <property type="entry name" value="DNase_I"/>
</dbReference>
<evidence type="ECO:0000313" key="4">
    <source>
        <dbReference type="EMBL" id="AXA37332.1"/>
    </source>
</evidence>
<evidence type="ECO:0000256" key="2">
    <source>
        <dbReference type="ARBA" id="ARBA00022801"/>
    </source>
</evidence>
<dbReference type="Proteomes" id="UP000262583">
    <property type="component" value="Chromosome"/>
</dbReference>
<keyword evidence="3" id="KW-0812">Transmembrane</keyword>
<keyword evidence="1" id="KW-0540">Nuclease</keyword>
<dbReference type="SMART" id="SM00476">
    <property type="entry name" value="DNaseIc"/>
    <property type="match status" value="1"/>
</dbReference>
<dbReference type="GO" id="GO:0004536">
    <property type="term" value="F:DNA nuclease activity"/>
    <property type="evidence" value="ECO:0007669"/>
    <property type="project" value="InterPro"/>
</dbReference>
<dbReference type="GO" id="GO:0006308">
    <property type="term" value="P:DNA catabolic process"/>
    <property type="evidence" value="ECO:0007669"/>
    <property type="project" value="InterPro"/>
</dbReference>
<feature type="transmembrane region" description="Helical" evidence="3">
    <location>
        <begin position="48"/>
        <end position="70"/>
    </location>
</feature>
<evidence type="ECO:0000256" key="3">
    <source>
        <dbReference type="SAM" id="Phobius"/>
    </source>
</evidence>